<protein>
    <submittedName>
        <fullName evidence="2">Unannotated protein</fullName>
    </submittedName>
</protein>
<feature type="compositionally biased region" description="Basic and acidic residues" evidence="1">
    <location>
        <begin position="74"/>
        <end position="91"/>
    </location>
</feature>
<reference evidence="2" key="1">
    <citation type="submission" date="2020-05" db="EMBL/GenBank/DDBJ databases">
        <authorList>
            <person name="Chiriac C."/>
            <person name="Salcher M."/>
            <person name="Ghai R."/>
            <person name="Kavagutti S V."/>
        </authorList>
    </citation>
    <scope>NUCLEOTIDE SEQUENCE</scope>
</reference>
<evidence type="ECO:0000313" key="2">
    <source>
        <dbReference type="EMBL" id="CAB4749879.1"/>
    </source>
</evidence>
<accession>A0A6J6TUH7</accession>
<dbReference type="AlphaFoldDB" id="A0A6J6TUH7"/>
<gene>
    <name evidence="2" type="ORF">UFOPK2809_00843</name>
</gene>
<sequence length="91" mass="9677">MRGGVIAGDCVLGEQEAQRQYVEPEARAVGASAIDSAIATAEEPEGVIDLPGENVGNTPVSCPLLQEEEQDDHDDGRANDVPPHRDVVEDR</sequence>
<organism evidence="2">
    <name type="scientific">freshwater metagenome</name>
    <dbReference type="NCBI Taxonomy" id="449393"/>
    <lineage>
        <taxon>unclassified sequences</taxon>
        <taxon>metagenomes</taxon>
        <taxon>ecological metagenomes</taxon>
    </lineage>
</organism>
<evidence type="ECO:0000256" key="1">
    <source>
        <dbReference type="SAM" id="MobiDB-lite"/>
    </source>
</evidence>
<dbReference type="EMBL" id="CAEZZA010000103">
    <property type="protein sequence ID" value="CAB4749879.1"/>
    <property type="molecule type" value="Genomic_DNA"/>
</dbReference>
<feature type="region of interest" description="Disordered" evidence="1">
    <location>
        <begin position="66"/>
        <end position="91"/>
    </location>
</feature>
<name>A0A6J6TUH7_9ZZZZ</name>
<proteinExistence type="predicted"/>